<dbReference type="AlphaFoldDB" id="A0A9W7YBP9"/>
<organism evidence="2 3">
    <name type="scientific">Coemansia biformis</name>
    <dbReference type="NCBI Taxonomy" id="1286918"/>
    <lineage>
        <taxon>Eukaryota</taxon>
        <taxon>Fungi</taxon>
        <taxon>Fungi incertae sedis</taxon>
        <taxon>Zoopagomycota</taxon>
        <taxon>Kickxellomycotina</taxon>
        <taxon>Kickxellomycetes</taxon>
        <taxon>Kickxellales</taxon>
        <taxon>Kickxellaceae</taxon>
        <taxon>Coemansia</taxon>
    </lineage>
</organism>
<comment type="caution">
    <text evidence="2">The sequence shown here is derived from an EMBL/GenBank/DDBJ whole genome shotgun (WGS) entry which is preliminary data.</text>
</comment>
<dbReference type="OrthoDB" id="2333384at2759"/>
<reference evidence="2" key="1">
    <citation type="submission" date="2022-07" db="EMBL/GenBank/DDBJ databases">
        <title>Phylogenomic reconstructions and comparative analyses of Kickxellomycotina fungi.</title>
        <authorList>
            <person name="Reynolds N.K."/>
            <person name="Stajich J.E."/>
            <person name="Barry K."/>
            <person name="Grigoriev I.V."/>
            <person name="Crous P."/>
            <person name="Smith M.E."/>
        </authorList>
    </citation>
    <scope>NUCLEOTIDE SEQUENCE</scope>
    <source>
        <strain evidence="2">BCRC 34381</strain>
    </source>
</reference>
<feature type="compositionally biased region" description="Low complexity" evidence="1">
    <location>
        <begin position="419"/>
        <end position="429"/>
    </location>
</feature>
<evidence type="ECO:0008006" key="4">
    <source>
        <dbReference type="Google" id="ProtNLM"/>
    </source>
</evidence>
<dbReference type="Proteomes" id="UP001143981">
    <property type="component" value="Unassembled WGS sequence"/>
</dbReference>
<protein>
    <recommendedName>
        <fullName evidence="4">Arrestin-like N-terminal domain-containing protein</fullName>
    </recommendedName>
</protein>
<name>A0A9W7YBP9_9FUNG</name>
<evidence type="ECO:0000256" key="1">
    <source>
        <dbReference type="SAM" id="MobiDB-lite"/>
    </source>
</evidence>
<keyword evidence="3" id="KW-1185">Reference proteome</keyword>
<gene>
    <name evidence="2" type="ORF">LPJ61_000450</name>
</gene>
<evidence type="ECO:0000313" key="2">
    <source>
        <dbReference type="EMBL" id="KAJ1735612.1"/>
    </source>
</evidence>
<feature type="region of interest" description="Disordered" evidence="1">
    <location>
        <begin position="416"/>
        <end position="438"/>
    </location>
</feature>
<sequence>MPFARGRLQLIPDTPDIVVHGAPREARCAVLSGRIVYLARSPRPICSLVVRFRPKHEELFNPALSVACQPEMCCVVVRDGRVSADSTELAIDECAGRQEWRFSMDIPGNISETVFTPSAFIAYELVAEIRTSPLAHLMPFCKQVCVVPIAVKRVPAAGSLWAAMADEPLDASATWRERIDMSAAAGSRIAHDAQSFRATGTLRPLVKGMCLLRAAFELRESTDGPFDSWGEGPPRGHTVAMCVRDLCAPAAPSARQDPMSVRCDFTPTTASRRPGIAIDQDVRISGTLRVPAAYGDVQYDIATGPVRVSHELVFSATVVDEAGQVHTVRLSTGVYVFPPGRAPLAELPRYENVAKDTLLAAGQYWGQAGSTTVESEGLPAHGPECQWLPPAYSLTCPGGSAALAAIPYTTGHLLGRNGSGSHSSSSSSSDAGTLPFAL</sequence>
<evidence type="ECO:0000313" key="3">
    <source>
        <dbReference type="Proteomes" id="UP001143981"/>
    </source>
</evidence>
<dbReference type="EMBL" id="JANBOI010000018">
    <property type="protein sequence ID" value="KAJ1735612.1"/>
    <property type="molecule type" value="Genomic_DNA"/>
</dbReference>
<accession>A0A9W7YBP9</accession>
<proteinExistence type="predicted"/>